<dbReference type="PANTHER" id="PTHR35372:SF2">
    <property type="entry name" value="SF3 HELICASE DOMAIN-CONTAINING PROTEIN"/>
    <property type="match status" value="1"/>
</dbReference>
<sequence length="983" mass="112704">MREESWEDHDTIQLTAQRKYLAEVQALQTLLSRELSVFLTEPGSKKTNIIITITGKTYALPSTELLCLYEHLEQCRKQGALMYFLERQGTYSGLMLDYVLILNTNAAPPLEPPALSRLCHRIFVHIQNSSVLPVGSHTIHFFFTLQPAVVQGKYGFHVLIPGLKLAASTKKSIIRSLQHVATVQKILHEQGVANPVSCLDPHSASVPSLLYGSSKLYHMPYQLQTGFVLLFVTSVPDYIPIHQIQNIQSYILLSVLCLTNVQGSLVRPVYCAADIAAAKEEEIPTEDHSLSILLLHVPEARYLHTILYLLPPEYYVQYPLWSNVVFALANTSAIYRPLAEWFSQKCPAKWNTGGKEKLQQLWNVASRHTAKKITMRSIMYWAHKHAPQQYKEIVQQGYFSILAVYVYTYIGILVHYMFAKVIYAMLGNKFVVHVDSNGKYVWFEFVLPGQPMYQGEIWKWRKEVYPDVLHIYISENFSRVLDRITEHIKYHLSQPHATNILYYYTKLLQAFVRSTSTIFIVSFTKGVIRQAEFLFRQRSFIQTLDTNPHLLGVGNGVLSIATIPAMLIIHFHEYPIHQYTHICYVPFIPENPWTKLLLYALQDIIPELVATLWIMFYLCTAIFRGLQEALLLLWLGGGCNGKTFLLRLVAMVLGDHYASKLNITLLTSYRETAEKPNSAFMRLMGRGYGYFVETNKSEVLYTSRLQEMVYPGDVTARELIQKQESFQMSATMVAASNYIFIIVTTDHGTWRRLRHYRSKVQFCHIPVPNISYEKKEDPRFIHEYIMDPNCQNAFFSILVYFWEKLQKEYNGQITKVFCPTIASETEAYRKSQDTLHTFITERIVESPSAETVYNLSEVVSAYAEWYNANIIVQRHIALELSQELQNSVLQKYLQWSPNKTRILQGCRILHIFATLQPGESYIGVSTTGTLLYTPICEPKNIWWEWSPIPSAPPAKEASAPTPLGISLEACPSAEPLPVAKKQH</sequence>
<keyword evidence="1" id="KW-0235">DNA replication</keyword>
<dbReference type="GO" id="GO:0004386">
    <property type="term" value="F:helicase activity"/>
    <property type="evidence" value="ECO:0007669"/>
    <property type="project" value="UniProtKB-KW"/>
</dbReference>
<keyword evidence="2" id="KW-0378">Hydrolase</keyword>
<dbReference type="InterPro" id="IPR014819">
    <property type="entry name" value="PriCT_2"/>
</dbReference>
<dbReference type="Pfam" id="PF08707">
    <property type="entry name" value="PriCT_2"/>
    <property type="match status" value="1"/>
</dbReference>
<evidence type="ECO:0000259" key="6">
    <source>
        <dbReference type="Pfam" id="PF08707"/>
    </source>
</evidence>
<keyword evidence="3" id="KW-0347">Helicase</keyword>
<dbReference type="Pfam" id="PF23162">
    <property type="entry name" value="AEP_C962R"/>
    <property type="match status" value="1"/>
</dbReference>
<feature type="domain" description="Primase C-terminal 2" evidence="6">
    <location>
        <begin position="304"/>
        <end position="382"/>
    </location>
</feature>
<feature type="transmembrane region" description="Helical" evidence="4">
    <location>
        <begin position="397"/>
        <end position="419"/>
    </location>
</feature>
<dbReference type="Pfam" id="PF08706">
    <property type="entry name" value="D5_N"/>
    <property type="match status" value="1"/>
</dbReference>
<dbReference type="InterPro" id="IPR051620">
    <property type="entry name" value="ORF904-like_C"/>
</dbReference>
<evidence type="ECO:0000256" key="4">
    <source>
        <dbReference type="SAM" id="Phobius"/>
    </source>
</evidence>
<evidence type="ECO:0000256" key="3">
    <source>
        <dbReference type="ARBA" id="ARBA00022806"/>
    </source>
</evidence>
<dbReference type="EMBL" id="MN641877">
    <property type="protein sequence ID" value="QII88929.1"/>
    <property type="molecule type" value="Genomic_DNA"/>
</dbReference>
<feature type="transmembrane region" description="Helical" evidence="4">
    <location>
        <begin position="629"/>
        <end position="650"/>
    </location>
</feature>
<dbReference type="InterPro" id="IPR014818">
    <property type="entry name" value="Phage/plasmid_primase_P4_C"/>
</dbReference>
<keyword evidence="4" id="KW-1133">Transmembrane helix</keyword>
<organism evidence="8">
    <name type="scientific">African swine fever virus</name>
    <name type="common">ASFV</name>
    <dbReference type="NCBI Taxonomy" id="10497"/>
    <lineage>
        <taxon>Viruses</taxon>
        <taxon>Varidnaviria</taxon>
        <taxon>Bamfordvirae</taxon>
        <taxon>Nucleocytoviricota</taxon>
        <taxon>Pokkesviricetes</taxon>
        <taxon>Asfuvirales</taxon>
        <taxon>Asfarviridae</taxon>
        <taxon>Asfivirus</taxon>
        <taxon>Asfivirus haemorrhagiae</taxon>
    </lineage>
</organism>
<organismHost>
    <name type="scientific">Ornithodoros</name>
    <name type="common">relapsing fever ticks</name>
    <dbReference type="NCBI Taxonomy" id="6937"/>
</organismHost>
<keyword evidence="4" id="KW-0812">Transmembrane</keyword>
<organismHost>
    <name type="scientific">Phacochoerus aethiopicus</name>
    <name type="common">Warthog</name>
    <dbReference type="NCBI Taxonomy" id="85517"/>
</organismHost>
<dbReference type="InterPro" id="IPR056443">
    <property type="entry name" value="AEP_C962R"/>
</dbReference>
<proteinExistence type="predicted"/>
<dbReference type="GO" id="GO:0006260">
    <property type="term" value="P:DNA replication"/>
    <property type="evidence" value="ECO:0007669"/>
    <property type="project" value="UniProtKB-KW"/>
</dbReference>
<keyword evidence="3" id="KW-0067">ATP-binding</keyword>
<feature type="transmembrane region" description="Helical" evidence="4">
    <location>
        <begin position="604"/>
        <end position="623"/>
    </location>
</feature>
<gene>
    <name evidence="8" type="primary">C962R</name>
</gene>
<protein>
    <submittedName>
        <fullName evidence="8">PC962R</fullName>
    </submittedName>
</protein>
<dbReference type="PANTHER" id="PTHR35372">
    <property type="entry name" value="ATP BINDING PROTEIN-RELATED"/>
    <property type="match status" value="1"/>
</dbReference>
<organismHost>
    <name type="scientific">Sus scrofa</name>
    <name type="common">Pig</name>
    <dbReference type="NCBI Taxonomy" id="9823"/>
</organismHost>
<organismHost>
    <name type="scientific">Phacochoerus africanus</name>
    <name type="common">Warthog</name>
    <dbReference type="NCBI Taxonomy" id="41426"/>
</organismHost>
<evidence type="ECO:0000259" key="5">
    <source>
        <dbReference type="Pfam" id="PF08706"/>
    </source>
</evidence>
<feature type="domain" description="Bacteriophage/plasmid primase P4 C-terminal" evidence="5">
    <location>
        <begin position="420"/>
        <end position="596"/>
    </location>
</feature>
<evidence type="ECO:0000256" key="2">
    <source>
        <dbReference type="ARBA" id="ARBA00022801"/>
    </source>
</evidence>
<evidence type="ECO:0000256" key="1">
    <source>
        <dbReference type="ARBA" id="ARBA00022705"/>
    </source>
</evidence>
<evidence type="ECO:0000259" key="7">
    <source>
        <dbReference type="Pfam" id="PF23162"/>
    </source>
</evidence>
<organismHost>
    <name type="scientific">Potamochoerus larvatus</name>
    <name type="common">Bushpig</name>
    <dbReference type="NCBI Taxonomy" id="273792"/>
</organismHost>
<feature type="domain" description="C962R-like N-terminal AEP" evidence="7">
    <location>
        <begin position="47"/>
        <end position="225"/>
    </location>
</feature>
<keyword evidence="3" id="KW-0547">Nucleotide-binding</keyword>
<evidence type="ECO:0000313" key="8">
    <source>
        <dbReference type="EMBL" id="QII88929.1"/>
    </source>
</evidence>
<accession>A0A6G7KUC6</accession>
<dbReference type="GO" id="GO:0016817">
    <property type="term" value="F:hydrolase activity, acting on acid anhydrides"/>
    <property type="evidence" value="ECO:0007669"/>
    <property type="project" value="InterPro"/>
</dbReference>
<reference evidence="8" key="1">
    <citation type="submission" date="2019-11" db="EMBL/GenBank/DDBJ databases">
        <authorList>
            <person name="Ndlovu S.S."/>
            <person name="Carulei O."/>
        </authorList>
    </citation>
    <scope>NUCLEOTIDE SEQUENCE [LARGE SCALE GENOMIC DNA]</scope>
    <source>
        <strain evidence="8">RSA_2_2004</strain>
    </source>
</reference>
<name>A0A6G7KUC6_ASF</name>
<organismHost>
    <name type="scientific">Ornithodoros moubata</name>
    <name type="common">Soft tick</name>
    <name type="synonym">Argasid tick</name>
    <dbReference type="NCBI Taxonomy" id="6938"/>
</organismHost>
<keyword evidence="4" id="KW-0472">Membrane</keyword>